<dbReference type="GO" id="GO:0005739">
    <property type="term" value="C:mitochondrion"/>
    <property type="evidence" value="ECO:0007669"/>
    <property type="project" value="TreeGrafter"/>
</dbReference>
<dbReference type="SUPFAM" id="SSF51735">
    <property type="entry name" value="NAD(P)-binding Rossmann-fold domains"/>
    <property type="match status" value="1"/>
</dbReference>
<protein>
    <submittedName>
        <fullName evidence="2">WGS project CBMF000000000 data, contig CS5834_c000380</fullName>
    </submittedName>
</protein>
<dbReference type="PANTHER" id="PTHR11695">
    <property type="entry name" value="ALCOHOL DEHYDROGENASE RELATED"/>
    <property type="match status" value="1"/>
</dbReference>
<dbReference type="InterPro" id="IPR011032">
    <property type="entry name" value="GroES-like_sf"/>
</dbReference>
<feature type="domain" description="Enoyl reductase (ER)" evidence="1">
    <location>
        <begin position="14"/>
        <end position="334"/>
    </location>
</feature>
<evidence type="ECO:0000259" key="1">
    <source>
        <dbReference type="SMART" id="SM00829"/>
    </source>
</evidence>
<sequence length="338" mass="35751">MAEQMQAWQAASPGTFESVFKHHPSIPKPTPESLKPGQILIQVSRAALNPADYKVIELGLASRAVTSYPKTPGMDLSGHVVAVAADVTDTKAGDYVLARASPLKAFGSLAQFTVCDKEGYSVISEDMDLDQAAGVGTAGLTAYQTIQPYVKAGDKVFINGGSGGVGLWGIQIAKALGCHVTVSCSTGKAELCKSLGADDIIDYKTSDVMTELRKRGKVFSLCADNVGDSPPNLYGASNDYLLPGSSYVFVGGHVSAKSFLSLSAGIVRPAFLGGVKAKFVSYMTVNKTKDLNQLRDWMVEGKVKTVIDSTFGFMEADKAFESLKKGSSGGKIIVRVEE</sequence>
<proteinExistence type="predicted"/>
<comment type="caution">
    <text evidence="2">The sequence shown here is derived from an EMBL/GenBank/DDBJ whole genome shotgun (WGS) entry which is preliminary data.</text>
</comment>
<dbReference type="EMBL" id="CBMF010000378">
    <property type="protein sequence ID" value="CEG03230.1"/>
    <property type="molecule type" value="Genomic_DNA"/>
</dbReference>
<dbReference type="InterPro" id="IPR036291">
    <property type="entry name" value="NAD(P)-bd_dom_sf"/>
</dbReference>
<dbReference type="SUPFAM" id="SSF50129">
    <property type="entry name" value="GroES-like"/>
    <property type="match status" value="1"/>
</dbReference>
<dbReference type="GO" id="GO:0016491">
    <property type="term" value="F:oxidoreductase activity"/>
    <property type="evidence" value="ECO:0007669"/>
    <property type="project" value="InterPro"/>
</dbReference>
<dbReference type="InterPro" id="IPR013154">
    <property type="entry name" value="ADH-like_N"/>
</dbReference>
<name>A0A096PDT1_FUSPS</name>
<organism evidence="2">
    <name type="scientific">Fusarium pseudograminearum CS5834</name>
    <dbReference type="NCBI Taxonomy" id="1318459"/>
    <lineage>
        <taxon>Eukaryota</taxon>
        <taxon>Fungi</taxon>
        <taxon>Dikarya</taxon>
        <taxon>Ascomycota</taxon>
        <taxon>Pezizomycotina</taxon>
        <taxon>Sordariomycetes</taxon>
        <taxon>Hypocreomycetidae</taxon>
        <taxon>Hypocreales</taxon>
        <taxon>Nectriaceae</taxon>
        <taxon>Fusarium</taxon>
    </lineage>
</organism>
<dbReference type="SMART" id="SM00829">
    <property type="entry name" value="PKS_ER"/>
    <property type="match status" value="1"/>
</dbReference>
<dbReference type="Pfam" id="PF08240">
    <property type="entry name" value="ADH_N"/>
    <property type="match status" value="1"/>
</dbReference>
<dbReference type="Gene3D" id="3.90.180.10">
    <property type="entry name" value="Medium-chain alcohol dehydrogenases, catalytic domain"/>
    <property type="match status" value="1"/>
</dbReference>
<dbReference type="AlphaFoldDB" id="A0A096PDT1"/>
<accession>A0A096PDT1</accession>
<dbReference type="InterPro" id="IPR020843">
    <property type="entry name" value="ER"/>
</dbReference>
<dbReference type="InterPro" id="IPR050700">
    <property type="entry name" value="YIM1/Zinc_Alcohol_DH_Fams"/>
</dbReference>
<evidence type="ECO:0000313" key="2">
    <source>
        <dbReference type="EMBL" id="CEG03230.1"/>
    </source>
</evidence>
<dbReference type="PANTHER" id="PTHR11695:SF294">
    <property type="entry name" value="RETICULON-4-INTERACTING PROTEIN 1, MITOCHONDRIAL"/>
    <property type="match status" value="1"/>
</dbReference>
<dbReference type="Pfam" id="PF13602">
    <property type="entry name" value="ADH_zinc_N_2"/>
    <property type="match status" value="1"/>
</dbReference>
<dbReference type="CDD" id="cd08267">
    <property type="entry name" value="MDR1"/>
    <property type="match status" value="1"/>
</dbReference>
<gene>
    <name evidence="2" type="ORF">BN849_0052820</name>
</gene>
<reference evidence="2" key="1">
    <citation type="submission" date="2013-05" db="EMBL/GenBank/DDBJ databases">
        <title>Draft genome sequences of six wheat associated Fusarium spp. isolates.</title>
        <authorList>
            <person name="Moolhuijzen P.M."/>
            <person name="Manners J.M."/>
            <person name="Wilcox S."/>
            <person name="Bellgard M.I."/>
            <person name="Gardiner D.M."/>
        </authorList>
    </citation>
    <scope>NUCLEOTIDE SEQUENCE</scope>
    <source>
        <strain evidence="2">CS5834</strain>
        <strain evidence="2">CS5834</strain>
    </source>
</reference>
<dbReference type="Gene3D" id="3.40.50.720">
    <property type="entry name" value="NAD(P)-binding Rossmann-like Domain"/>
    <property type="match status" value="1"/>
</dbReference>